<dbReference type="GO" id="GO:0102193">
    <property type="term" value="F:protein-ribulosamine 3-kinase activity"/>
    <property type="evidence" value="ECO:0007669"/>
    <property type="project" value="UniProtKB-EC"/>
</dbReference>
<dbReference type="SMART" id="SM00338">
    <property type="entry name" value="BRLZ"/>
    <property type="match status" value="2"/>
</dbReference>
<organism evidence="6 7">
    <name type="scientific">Micractinium conductrix</name>
    <dbReference type="NCBI Taxonomy" id="554055"/>
    <lineage>
        <taxon>Eukaryota</taxon>
        <taxon>Viridiplantae</taxon>
        <taxon>Chlorophyta</taxon>
        <taxon>core chlorophytes</taxon>
        <taxon>Trebouxiophyceae</taxon>
        <taxon>Chlorellales</taxon>
        <taxon>Chlorellaceae</taxon>
        <taxon>Chlorella clade</taxon>
        <taxon>Micractinium</taxon>
    </lineage>
</organism>
<dbReference type="Proteomes" id="UP000239649">
    <property type="component" value="Unassembled WGS sequence"/>
</dbReference>
<evidence type="ECO:0000259" key="5">
    <source>
        <dbReference type="PROSITE" id="PS00036"/>
    </source>
</evidence>
<keyword evidence="7" id="KW-1185">Reference proteome</keyword>
<evidence type="ECO:0000256" key="2">
    <source>
        <dbReference type="ARBA" id="ARBA00048655"/>
    </source>
</evidence>
<comment type="catalytic activity">
    <reaction evidence="2">
        <text>N(6)-D-ribulosyl-L-lysyl-[protein] + ATP = N(6)-(3-O-phospho-D-ribulosyl)-L-lysyl-[protein] + ADP + H(+)</text>
        <dbReference type="Rhea" id="RHEA:48432"/>
        <dbReference type="Rhea" id="RHEA-COMP:12103"/>
        <dbReference type="Rhea" id="RHEA-COMP:12104"/>
        <dbReference type="ChEBI" id="CHEBI:15378"/>
        <dbReference type="ChEBI" id="CHEBI:30616"/>
        <dbReference type="ChEBI" id="CHEBI:90418"/>
        <dbReference type="ChEBI" id="CHEBI:90420"/>
        <dbReference type="ChEBI" id="CHEBI:456216"/>
        <dbReference type="EC" id="2.7.1.172"/>
    </reaction>
    <physiologicalReaction direction="left-to-right" evidence="2">
        <dbReference type="Rhea" id="RHEA:48433"/>
    </physiologicalReaction>
</comment>
<dbReference type="EC" id="2.7.1.172" evidence="1"/>
<dbReference type="OrthoDB" id="5772781at2759"/>
<dbReference type="Gene3D" id="3.30.200.20">
    <property type="entry name" value="Phosphorylase Kinase, domain 1"/>
    <property type="match status" value="1"/>
</dbReference>
<feature type="region of interest" description="Disordered" evidence="4">
    <location>
        <begin position="775"/>
        <end position="802"/>
    </location>
</feature>
<proteinExistence type="predicted"/>
<evidence type="ECO:0000256" key="1">
    <source>
        <dbReference type="ARBA" id="ARBA00011961"/>
    </source>
</evidence>
<name>A0A2P6V684_9CHLO</name>
<evidence type="ECO:0000313" key="6">
    <source>
        <dbReference type="EMBL" id="PSC69594.1"/>
    </source>
</evidence>
<dbReference type="InterPro" id="IPR004827">
    <property type="entry name" value="bZIP"/>
</dbReference>
<feature type="coiled-coil region" evidence="3">
    <location>
        <begin position="902"/>
        <end position="936"/>
    </location>
</feature>
<dbReference type="PANTHER" id="PTHR12149:SF8">
    <property type="entry name" value="PROTEIN-RIBULOSAMINE 3-KINASE"/>
    <property type="match status" value="1"/>
</dbReference>
<feature type="compositionally biased region" description="Gly residues" evidence="4">
    <location>
        <begin position="483"/>
        <end position="498"/>
    </location>
</feature>
<keyword evidence="3" id="KW-0175">Coiled coil</keyword>
<feature type="compositionally biased region" description="Low complexity" evidence="4">
    <location>
        <begin position="451"/>
        <end position="475"/>
    </location>
</feature>
<dbReference type="Pfam" id="PF03881">
    <property type="entry name" value="Fructosamin_kin"/>
    <property type="match status" value="1"/>
</dbReference>
<feature type="region of interest" description="Disordered" evidence="4">
    <location>
        <begin position="439"/>
        <end position="503"/>
    </location>
</feature>
<dbReference type="PANTHER" id="PTHR12149">
    <property type="entry name" value="FRUCTOSAMINE 3 KINASE-RELATED PROTEIN"/>
    <property type="match status" value="1"/>
</dbReference>
<accession>A0A2P6V684</accession>
<dbReference type="GO" id="GO:0003700">
    <property type="term" value="F:DNA-binding transcription factor activity"/>
    <property type="evidence" value="ECO:0007669"/>
    <property type="project" value="InterPro"/>
</dbReference>
<feature type="compositionally biased region" description="Acidic residues" evidence="4">
    <location>
        <begin position="439"/>
        <end position="450"/>
    </location>
</feature>
<dbReference type="Gene3D" id="3.90.1200.10">
    <property type="match status" value="1"/>
</dbReference>
<evidence type="ECO:0000313" key="7">
    <source>
        <dbReference type="Proteomes" id="UP000239649"/>
    </source>
</evidence>
<dbReference type="CDD" id="cd14686">
    <property type="entry name" value="bZIP"/>
    <property type="match status" value="2"/>
</dbReference>
<dbReference type="PROSITE" id="PS00036">
    <property type="entry name" value="BZIP_BASIC"/>
    <property type="match status" value="2"/>
</dbReference>
<dbReference type="EMBL" id="LHPF02000025">
    <property type="protein sequence ID" value="PSC69594.1"/>
    <property type="molecule type" value="Genomic_DNA"/>
</dbReference>
<evidence type="ECO:0000256" key="3">
    <source>
        <dbReference type="SAM" id="Coils"/>
    </source>
</evidence>
<gene>
    <name evidence="6" type="ORF">C2E20_6849</name>
</gene>
<evidence type="ECO:0000256" key="4">
    <source>
        <dbReference type="SAM" id="MobiDB-lite"/>
    </source>
</evidence>
<feature type="domain" description="BZIP" evidence="5">
    <location>
        <begin position="884"/>
        <end position="897"/>
    </location>
</feature>
<dbReference type="InterPro" id="IPR016477">
    <property type="entry name" value="Fructo-/Ketosamine-3-kinase"/>
</dbReference>
<sequence length="1360" mass="146944">MAAGQPDGVGAWIAANLDVGTVTGSKFAGGSSWSSAYVYSTSSGRQLFVKTALGRDPEAMFQGEAEGLRAMHATGTIRVPEVFHNGPLPGPPGGGALRGGGGSFIVMEYMNLQGRCDQAELGRQLARMHLAEPQHEHAGQFGFVCDNTIGGTPQPNPWTDDWVTFFREHRLRHQLKLAGNSRLNQLAELLLRPGALETLFKGVAVRPSVLHGDLWSGNIAAADGQSCIFDPATYYGHHEAEWGMSWCAGFGSGFWSAYHEVLPREQGYEARADLYELYHKLNHFNLFGSGYLGDCERWQWYSALGTAVAAKAAAAREKNRLAQQRFRERHRAMQKEAGAQCEVLAAEIEELEHGNGRLQRFNRMYERVLAVRDAMLQTFGSLQPGTTQHAQAAEAAQALLERQASAAVPGAAAAVPGAAAAAAARGFERALCELPTEAEMDEAAPSEDTEAASVAEPAATAAQQAVSSAASADQPAPAPPPTGGGGGRDSAADGGDGLAAGELRLGGVPPRNLLGEAYRTGIADVLDGSALRQLDLVPPPSNQLTREKILAMQAPDDLVAYVINWQAELRAAWLAGEAAGFDQEAVAEVEEVIEKMTQMWFHVAQMRPAYLSYLTCKMYPEYSAQLPLWREIASEVMPYIDERGRTLVRRSWHTYCKRLAKTAVGMSRWVQRLREYTVQSQVDSMATNAASALELAEIVSHIKEAVQEEYIASVELVAAQFPVSATLTKAYVNYRSLPYLPDLVAIVHQMLCLDNEERCHVCDLICILAPEPRPNMEEEGEERPFAGAGQASTGPFTGPDMEIDMIDAPPLASQWAPDVFAALQAPPSLVPQHATLQQQGVAWVPCTEVGGSEFRDGSSCGGDGGGGASRLTPAVMAEKLAAAREKNRLAQQRFRERQRAKQREADDAEAALLRELDELKGENNELLLQNRIYEKVLAVRDAMVHTLTSLHAGTVQTEHQAQRRQAQQQQVQQQRQAQQQQQVQAQSQAACDVAAVAAADLARALGDIPTEAEMEQAEAAFNARQQQHQAQQQAQALRVASARSASAAADEAQQQQVSAQAQRSASASSGVGAAADVAQQQLQPSWTLGEAHRSSAALDGSALRQVPSIPPASDEVVKQTVLAMAEPEDLLDYYREWQTELSLSYKAAEAAGFDATSVAEVEAVQARMSAVWWHVGHLKPSYLSFLAHAALPANSGQCLMWHQIAALILPQLDASSRAILRRCWYQYSKALARIAVKTQRWMQRLQEYTSHPVEAMATHAAHSLELLEITNQLSSAVQDEYIASMEFVAGQGPATTELQKALINKESAPYMPDLVAIVYQVLKMDSEERRLAAAAAGLPGPMGAIAPGTAPADAPAGARP</sequence>
<feature type="domain" description="BZIP" evidence="5">
    <location>
        <begin position="316"/>
        <end position="329"/>
    </location>
</feature>
<comment type="caution">
    <text evidence="6">The sequence shown here is derived from an EMBL/GenBank/DDBJ whole genome shotgun (WGS) entry which is preliminary data.</text>
</comment>
<reference evidence="6 7" key="1">
    <citation type="journal article" date="2018" name="Plant J.">
        <title>Genome sequences of Chlorella sorokiniana UTEX 1602 and Micractinium conductrix SAG 241.80: implications to maltose excretion by a green alga.</title>
        <authorList>
            <person name="Arriola M.B."/>
            <person name="Velmurugan N."/>
            <person name="Zhang Y."/>
            <person name="Plunkett M.H."/>
            <person name="Hondzo H."/>
            <person name="Barney B.M."/>
        </authorList>
    </citation>
    <scope>NUCLEOTIDE SEQUENCE [LARGE SCALE GENOMIC DNA]</scope>
    <source>
        <strain evidence="6 7">SAG 241.80</strain>
    </source>
</reference>
<protein>
    <recommendedName>
        <fullName evidence="1">protein-ribulosamine 3-kinase</fullName>
        <ecNumber evidence="1">2.7.1.172</ecNumber>
    </recommendedName>
</protein>
<dbReference type="InterPro" id="IPR011009">
    <property type="entry name" value="Kinase-like_dom_sf"/>
</dbReference>
<dbReference type="SUPFAM" id="SSF56112">
    <property type="entry name" value="Protein kinase-like (PK-like)"/>
    <property type="match status" value="1"/>
</dbReference>